<proteinExistence type="predicted"/>
<reference evidence="1" key="1">
    <citation type="submission" date="2022-11" db="EMBL/GenBank/DDBJ databases">
        <title>Genomic repertoires linked with pathogenic potency of arthritogenic Prevotella copri isolated from the gut of rheumatoid arthritis patients.</title>
        <authorList>
            <person name="Nii T."/>
            <person name="Maeda Y."/>
            <person name="Motooka D."/>
            <person name="Naito M."/>
            <person name="Matsumoto Y."/>
            <person name="Ogawa T."/>
            <person name="Oguro-Igashira E."/>
            <person name="Kishikawa T."/>
            <person name="Yamashita M."/>
            <person name="Koizumi S."/>
            <person name="Kurakawa T."/>
            <person name="Okumura R."/>
            <person name="Kayama H."/>
            <person name="Murakami M."/>
            <person name="Sakaguchi T."/>
            <person name="Das B."/>
            <person name="Nakamura S."/>
            <person name="Okada Y."/>
            <person name="Kumanogoh A."/>
            <person name="Takeda K."/>
        </authorList>
    </citation>
    <scope>NUCLEOTIDE SEQUENCE</scope>
    <source>
        <strain evidence="1">F3-75</strain>
    </source>
</reference>
<protein>
    <submittedName>
        <fullName evidence="1">Uncharacterized protein</fullName>
    </submittedName>
</protein>
<organism evidence="1 2">
    <name type="scientific">Segatella copri</name>
    <dbReference type="NCBI Taxonomy" id="165179"/>
    <lineage>
        <taxon>Bacteria</taxon>
        <taxon>Pseudomonadati</taxon>
        <taxon>Bacteroidota</taxon>
        <taxon>Bacteroidia</taxon>
        <taxon>Bacteroidales</taxon>
        <taxon>Prevotellaceae</taxon>
        <taxon>Segatella</taxon>
    </lineage>
</organism>
<dbReference type="Proteomes" id="UP001209344">
    <property type="component" value="Unassembled WGS sequence"/>
</dbReference>
<sequence length="74" mass="8675">MAQYLPEILPDLLEDGNPIKAETRNIEYLSAKTKYYQNKKGVSRLPDVWGKKDTPYYIILYDASFEETYASFFL</sequence>
<gene>
    <name evidence="1" type="ORF">ONT16_10770</name>
</gene>
<dbReference type="EMBL" id="JAPDVK010000003">
    <property type="protein sequence ID" value="MCW4128724.1"/>
    <property type="molecule type" value="Genomic_DNA"/>
</dbReference>
<dbReference type="RefSeq" id="WP_264966709.1">
    <property type="nucleotide sequence ID" value="NZ_JAPDVK010000003.1"/>
</dbReference>
<evidence type="ECO:0000313" key="2">
    <source>
        <dbReference type="Proteomes" id="UP001209344"/>
    </source>
</evidence>
<evidence type="ECO:0000313" key="1">
    <source>
        <dbReference type="EMBL" id="MCW4128724.1"/>
    </source>
</evidence>
<dbReference type="AlphaFoldDB" id="A0AAP3FAF2"/>
<comment type="caution">
    <text evidence="1">The sequence shown here is derived from an EMBL/GenBank/DDBJ whole genome shotgun (WGS) entry which is preliminary data.</text>
</comment>
<accession>A0AAP3FAF2</accession>
<name>A0AAP3FAF2_9BACT</name>